<dbReference type="Gene3D" id="3.30.70.1060">
    <property type="entry name" value="Dimeric alpha+beta barrel"/>
    <property type="match status" value="1"/>
</dbReference>
<dbReference type="Proteomes" id="UP001148313">
    <property type="component" value="Unassembled WGS sequence"/>
</dbReference>
<comment type="caution">
    <text evidence="3">The sequence shown here is derived from an EMBL/GenBank/DDBJ whole genome shotgun (WGS) entry which is preliminary data.</text>
</comment>
<name>A0ABT4VMX0_9HYPH</name>
<keyword evidence="4" id="KW-1185">Reference proteome</keyword>
<sequence length="124" mass="14064">MPKWDDYVKEARERGSLAAEFFMVRSKPIAPPERVKAILPRHLAYQVGLQEQHKLVFAGPVSDESGENMMGEGMMIYRAASEKEARALADADPMHAEGGRSYTMRRWLINEGHIPQELKPLLDN</sequence>
<dbReference type="InterPro" id="IPR005545">
    <property type="entry name" value="YCII"/>
</dbReference>
<protein>
    <submittedName>
        <fullName evidence="3">YciI family protein</fullName>
    </submittedName>
</protein>
<dbReference type="SUPFAM" id="SSF54909">
    <property type="entry name" value="Dimeric alpha+beta barrel"/>
    <property type="match status" value="1"/>
</dbReference>
<comment type="similarity">
    <text evidence="1">Belongs to the YciI family.</text>
</comment>
<evidence type="ECO:0000256" key="1">
    <source>
        <dbReference type="ARBA" id="ARBA00007689"/>
    </source>
</evidence>
<accession>A0ABT4VMX0</accession>
<organism evidence="3 4">
    <name type="scientific">Hoeflea poritis</name>
    <dbReference type="NCBI Taxonomy" id="2993659"/>
    <lineage>
        <taxon>Bacteria</taxon>
        <taxon>Pseudomonadati</taxon>
        <taxon>Pseudomonadota</taxon>
        <taxon>Alphaproteobacteria</taxon>
        <taxon>Hyphomicrobiales</taxon>
        <taxon>Rhizobiaceae</taxon>
        <taxon>Hoeflea</taxon>
    </lineage>
</organism>
<dbReference type="Pfam" id="PF03795">
    <property type="entry name" value="YCII"/>
    <property type="match status" value="1"/>
</dbReference>
<evidence type="ECO:0000313" key="4">
    <source>
        <dbReference type="Proteomes" id="UP001148313"/>
    </source>
</evidence>
<dbReference type="EMBL" id="JAPJZH010000006">
    <property type="protein sequence ID" value="MDA4846031.1"/>
    <property type="molecule type" value="Genomic_DNA"/>
</dbReference>
<dbReference type="InterPro" id="IPR011008">
    <property type="entry name" value="Dimeric_a/b-barrel"/>
</dbReference>
<evidence type="ECO:0000313" key="3">
    <source>
        <dbReference type="EMBL" id="MDA4846031.1"/>
    </source>
</evidence>
<reference evidence="3" key="1">
    <citation type="submission" date="2022-11" db="EMBL/GenBank/DDBJ databases">
        <title>Hoeflea poritis sp. nov., isolated from scleractinian coral Porites lutea.</title>
        <authorList>
            <person name="Zhang G."/>
            <person name="Wei Q."/>
            <person name="Cai L."/>
        </authorList>
    </citation>
    <scope>NUCLEOTIDE SEQUENCE</scope>
    <source>
        <strain evidence="3">E7-10</strain>
    </source>
</reference>
<dbReference type="RefSeq" id="WP_271089750.1">
    <property type="nucleotide sequence ID" value="NZ_JAPJZH010000006.1"/>
</dbReference>
<feature type="domain" description="YCII-related" evidence="2">
    <location>
        <begin position="33"/>
        <end position="107"/>
    </location>
</feature>
<gene>
    <name evidence="3" type="ORF">OOZ53_11770</name>
</gene>
<proteinExistence type="inferred from homology"/>
<evidence type="ECO:0000259" key="2">
    <source>
        <dbReference type="Pfam" id="PF03795"/>
    </source>
</evidence>